<feature type="region of interest" description="Disordered" evidence="6">
    <location>
        <begin position="226"/>
        <end position="266"/>
    </location>
</feature>
<dbReference type="GO" id="GO:0005634">
    <property type="term" value="C:nucleus"/>
    <property type="evidence" value="ECO:0007669"/>
    <property type="project" value="UniProtKB-SubCell"/>
</dbReference>
<feature type="compositionally biased region" description="Low complexity" evidence="6">
    <location>
        <begin position="89"/>
        <end position="103"/>
    </location>
</feature>
<dbReference type="PROSITE" id="PS50811">
    <property type="entry name" value="WRKY"/>
    <property type="match status" value="1"/>
</dbReference>
<keyword evidence="4" id="KW-0804">Transcription</keyword>
<protein>
    <submittedName>
        <fullName evidence="8">WRKY transcription factor 27</fullName>
    </submittedName>
</protein>
<evidence type="ECO:0000256" key="5">
    <source>
        <dbReference type="ARBA" id="ARBA00023242"/>
    </source>
</evidence>
<comment type="subcellular location">
    <subcellularLocation>
        <location evidence="1">Nucleus</location>
    </subcellularLocation>
</comment>
<dbReference type="InterPro" id="IPR036576">
    <property type="entry name" value="WRKY_dom_sf"/>
</dbReference>
<dbReference type="FunFam" id="2.20.25.80:FF:000003">
    <property type="entry name" value="WRKY transcription factor 57"/>
    <property type="match status" value="1"/>
</dbReference>
<dbReference type="InterPro" id="IPR003657">
    <property type="entry name" value="WRKY_dom"/>
</dbReference>
<feature type="region of interest" description="Disordered" evidence="6">
    <location>
        <begin position="1"/>
        <end position="22"/>
    </location>
</feature>
<dbReference type="AlphaFoldDB" id="A0A650C2V8"/>
<accession>A0A650C2V8</accession>
<dbReference type="SMART" id="SM00774">
    <property type="entry name" value="WRKY"/>
    <property type="match status" value="1"/>
</dbReference>
<evidence type="ECO:0000313" key="8">
    <source>
        <dbReference type="EMBL" id="QGQ64050.1"/>
    </source>
</evidence>
<reference evidence="8" key="1">
    <citation type="journal article" date="2019" name="Int. J. Mol. Sci.">
        <title>Genome-Wide Characterization, Expression Profile Analysis of WRKY Family Genes in Santalum album and Functional Identification of Their Role in Abiotic Stress.</title>
        <authorList>
            <person name="Yan H."/>
            <person name="Li M."/>
            <person name="Xiong Y."/>
            <person name="Wu J."/>
            <person name="Teixeira da Silva J.A."/>
            <person name="Ma G."/>
        </authorList>
    </citation>
    <scope>NUCLEOTIDE SEQUENCE</scope>
</reference>
<dbReference type="Gene3D" id="2.20.25.80">
    <property type="entry name" value="WRKY domain"/>
    <property type="match status" value="1"/>
</dbReference>
<evidence type="ECO:0000256" key="2">
    <source>
        <dbReference type="ARBA" id="ARBA00023015"/>
    </source>
</evidence>
<dbReference type="EMBL" id="MN335837">
    <property type="protein sequence ID" value="QGQ64050.1"/>
    <property type="molecule type" value="mRNA"/>
</dbReference>
<feature type="region of interest" description="Disordered" evidence="6">
    <location>
        <begin position="54"/>
        <end position="119"/>
    </location>
</feature>
<proteinExistence type="evidence at transcript level"/>
<keyword evidence="5" id="KW-0539">Nucleus</keyword>
<evidence type="ECO:0000256" key="4">
    <source>
        <dbReference type="ARBA" id="ARBA00023163"/>
    </source>
</evidence>
<sequence length="266" mass="29052">MSDEDTDLGPAPSESSWSLVGGFEGGCDGGGAYFFDDGEKSILTEFGWNIQSDLPDPASFDEVGSSTSAIGLPPPDRRVREDASIPNLPSVSSSSVEDPAADSVGKHLQTPGKERKGAQKRIRQARFAFRTKSEVDQLEDGYRWRKYGQKAVKNSPFPRSYYRCTNNKCTVKKRVERSSEDPSTVITTYEGQHCHHTSSAFPRAGGIPLSPHVPATTQFLPQLHRGAPHEVHPPTLLNNNDEDHEAPVATDEGLLGDILVSPHKRS</sequence>
<dbReference type="Pfam" id="PF03106">
    <property type="entry name" value="WRKY"/>
    <property type="match status" value="1"/>
</dbReference>
<dbReference type="PANTHER" id="PTHR31221">
    <property type="entry name" value="WRKY TRANSCRIPTION FACTOR PROTEIN 1-RELATED"/>
    <property type="match status" value="1"/>
</dbReference>
<feature type="domain" description="WRKY" evidence="7">
    <location>
        <begin position="133"/>
        <end position="198"/>
    </location>
</feature>
<dbReference type="PANTHER" id="PTHR31221:SF334">
    <property type="entry name" value="WRKY TRANSCRIPTION FACTOR 57-RELATED"/>
    <property type="match status" value="1"/>
</dbReference>
<dbReference type="SUPFAM" id="SSF118290">
    <property type="entry name" value="WRKY DNA-binding domain"/>
    <property type="match status" value="1"/>
</dbReference>
<evidence type="ECO:0000256" key="3">
    <source>
        <dbReference type="ARBA" id="ARBA00023125"/>
    </source>
</evidence>
<evidence type="ECO:0000256" key="1">
    <source>
        <dbReference type="ARBA" id="ARBA00004123"/>
    </source>
</evidence>
<dbReference type="GO" id="GO:0003700">
    <property type="term" value="F:DNA-binding transcription factor activity"/>
    <property type="evidence" value="ECO:0007669"/>
    <property type="project" value="InterPro"/>
</dbReference>
<evidence type="ECO:0000259" key="7">
    <source>
        <dbReference type="PROSITE" id="PS50811"/>
    </source>
</evidence>
<dbReference type="GO" id="GO:0043565">
    <property type="term" value="F:sequence-specific DNA binding"/>
    <property type="evidence" value="ECO:0007669"/>
    <property type="project" value="InterPro"/>
</dbReference>
<organism evidence="8">
    <name type="scientific">Santalum album</name>
    <name type="common">Indian sandalwood</name>
    <dbReference type="NCBI Taxonomy" id="35974"/>
    <lineage>
        <taxon>Eukaryota</taxon>
        <taxon>Viridiplantae</taxon>
        <taxon>Streptophyta</taxon>
        <taxon>Embryophyta</taxon>
        <taxon>Tracheophyta</taxon>
        <taxon>Spermatophyta</taxon>
        <taxon>Magnoliopsida</taxon>
        <taxon>eudicotyledons</taxon>
        <taxon>Gunneridae</taxon>
        <taxon>Pentapetalae</taxon>
        <taxon>Santalales</taxon>
        <taxon>Santalaceae</taxon>
        <taxon>Santalum</taxon>
    </lineage>
</organism>
<keyword evidence="3" id="KW-0238">DNA-binding</keyword>
<dbReference type="InterPro" id="IPR044810">
    <property type="entry name" value="WRKY_plant"/>
</dbReference>
<name>A0A650C2V8_SANAL</name>
<keyword evidence="2" id="KW-0805">Transcription regulation</keyword>
<evidence type="ECO:0000256" key="6">
    <source>
        <dbReference type="SAM" id="MobiDB-lite"/>
    </source>
</evidence>